<evidence type="ECO:0000256" key="5">
    <source>
        <dbReference type="ARBA" id="ARBA00022989"/>
    </source>
</evidence>
<keyword evidence="4 12" id="KW-0812">Transmembrane</keyword>
<sequence>MSYWQPSRLGIFLDTSCDNGLFFFNYTNDLFNASYSWIVWSEEENFTIFEDTRLSADSDVKVVKPGLEIFDIHRIHISSELRTQLVAAWNMTDGLVQINPSMDRRDFGGFTFTASIMMIDIKFNESNLLEPLLDKTYEPGKDMVRRYGLAVFLHVAELYNFTYNYILTNAWGDPQPDGSWTGMVGQVARGEAEFGLAPAKYVVQRFDVIDFINSMHIVKCCFTFLQPKLFGSAKALVLPLDEIVWVCLAVLGVLSIIVFRILAKYDNTGLSNDSWGGSALLVVGAISQQGIPDNTEKISTRIVYIFLLIVSFFVAVYYNTAILNGLLLPAPNAIQDIEQLLKSDIKLGMLDIPYLRNELIQNDNMTIRVREKIAKAKPKQIFYTVPDGVRMIKKGKFALFTEDEAIYTEILHQMTDAEVCSVSEVLKYNPFHVGAVAKKNSPYKELFNRAFAVMRERGILKRQLEHWLVKKPECNWKQDALSLSMEPLALAYALFSFGAIFSLFILGFEIIHSKKKC</sequence>
<evidence type="ECO:0000256" key="12">
    <source>
        <dbReference type="SAM" id="Phobius"/>
    </source>
</evidence>
<gene>
    <name evidence="14" type="ORF">NEZAVI_LOCUS11413</name>
</gene>
<keyword evidence="2" id="KW-0813">Transport</keyword>
<evidence type="ECO:0000313" key="14">
    <source>
        <dbReference type="EMBL" id="CAH1402647.1"/>
    </source>
</evidence>
<keyword evidence="15" id="KW-1185">Reference proteome</keyword>
<name>A0A9P0HJ30_NEZVI</name>
<dbReference type="EMBL" id="OV725081">
    <property type="protein sequence ID" value="CAH1402647.1"/>
    <property type="molecule type" value="Genomic_DNA"/>
</dbReference>
<dbReference type="Pfam" id="PF10613">
    <property type="entry name" value="Lig_chan-Glu_bd"/>
    <property type="match status" value="1"/>
</dbReference>
<protein>
    <recommendedName>
        <fullName evidence="13">Ionotropic glutamate receptor L-glutamate and glycine-binding domain-containing protein</fullName>
    </recommendedName>
</protein>
<dbReference type="OrthoDB" id="6581555at2759"/>
<dbReference type="PANTHER" id="PTHR42643">
    <property type="entry name" value="IONOTROPIC RECEPTOR 20A-RELATED"/>
    <property type="match status" value="1"/>
</dbReference>
<evidence type="ECO:0000256" key="8">
    <source>
        <dbReference type="ARBA" id="ARBA00023170"/>
    </source>
</evidence>
<feature type="transmembrane region" description="Helical" evidence="12">
    <location>
        <begin position="489"/>
        <end position="511"/>
    </location>
</feature>
<dbReference type="Proteomes" id="UP001152798">
    <property type="component" value="Chromosome 5"/>
</dbReference>
<dbReference type="GO" id="GO:0005886">
    <property type="term" value="C:plasma membrane"/>
    <property type="evidence" value="ECO:0007669"/>
    <property type="project" value="UniProtKB-SubCell"/>
</dbReference>
<organism evidence="14 15">
    <name type="scientific">Nezara viridula</name>
    <name type="common">Southern green stink bug</name>
    <name type="synonym">Cimex viridulus</name>
    <dbReference type="NCBI Taxonomy" id="85310"/>
    <lineage>
        <taxon>Eukaryota</taxon>
        <taxon>Metazoa</taxon>
        <taxon>Ecdysozoa</taxon>
        <taxon>Arthropoda</taxon>
        <taxon>Hexapoda</taxon>
        <taxon>Insecta</taxon>
        <taxon>Pterygota</taxon>
        <taxon>Neoptera</taxon>
        <taxon>Paraneoptera</taxon>
        <taxon>Hemiptera</taxon>
        <taxon>Heteroptera</taxon>
        <taxon>Panheteroptera</taxon>
        <taxon>Pentatomomorpha</taxon>
        <taxon>Pentatomoidea</taxon>
        <taxon>Pentatomidae</taxon>
        <taxon>Pentatominae</taxon>
        <taxon>Nezara</taxon>
    </lineage>
</organism>
<keyword evidence="9" id="KW-0325">Glycoprotein</keyword>
<evidence type="ECO:0000256" key="3">
    <source>
        <dbReference type="ARBA" id="ARBA00022475"/>
    </source>
</evidence>
<evidence type="ECO:0000256" key="4">
    <source>
        <dbReference type="ARBA" id="ARBA00022692"/>
    </source>
</evidence>
<keyword evidence="6" id="KW-0406">Ion transport</keyword>
<evidence type="ECO:0000256" key="11">
    <source>
        <dbReference type="ARBA" id="ARBA00023303"/>
    </source>
</evidence>
<evidence type="ECO:0000256" key="10">
    <source>
        <dbReference type="ARBA" id="ARBA00023286"/>
    </source>
</evidence>
<reference evidence="14" key="1">
    <citation type="submission" date="2022-01" db="EMBL/GenBank/DDBJ databases">
        <authorList>
            <person name="King R."/>
        </authorList>
    </citation>
    <scope>NUCLEOTIDE SEQUENCE</scope>
</reference>
<evidence type="ECO:0000256" key="2">
    <source>
        <dbReference type="ARBA" id="ARBA00022448"/>
    </source>
</evidence>
<keyword evidence="8" id="KW-0675">Receptor</keyword>
<dbReference type="PANTHER" id="PTHR42643:SF30">
    <property type="entry name" value="IONOTROPIC RECEPTOR 40A-RELATED"/>
    <property type="match status" value="1"/>
</dbReference>
<dbReference type="InterPro" id="IPR019594">
    <property type="entry name" value="Glu/Gly-bd"/>
</dbReference>
<evidence type="ECO:0000256" key="6">
    <source>
        <dbReference type="ARBA" id="ARBA00023065"/>
    </source>
</evidence>
<evidence type="ECO:0000256" key="7">
    <source>
        <dbReference type="ARBA" id="ARBA00023136"/>
    </source>
</evidence>
<keyword evidence="11" id="KW-0407">Ion channel</keyword>
<dbReference type="Gene3D" id="3.40.190.10">
    <property type="entry name" value="Periplasmic binding protein-like II"/>
    <property type="match status" value="3"/>
</dbReference>
<keyword evidence="10" id="KW-1071">Ligand-gated ion channel</keyword>
<dbReference type="SUPFAM" id="SSF53850">
    <property type="entry name" value="Periplasmic binding protein-like II"/>
    <property type="match status" value="1"/>
</dbReference>
<feature type="domain" description="Ionotropic glutamate receptor L-glutamate and glycine-binding" evidence="13">
    <location>
        <begin position="144"/>
        <end position="213"/>
    </location>
</feature>
<proteinExistence type="predicted"/>
<evidence type="ECO:0000256" key="9">
    <source>
        <dbReference type="ARBA" id="ARBA00023180"/>
    </source>
</evidence>
<feature type="transmembrane region" description="Helical" evidence="12">
    <location>
        <begin position="303"/>
        <end position="322"/>
    </location>
</feature>
<evidence type="ECO:0000259" key="13">
    <source>
        <dbReference type="Pfam" id="PF10613"/>
    </source>
</evidence>
<dbReference type="AlphaFoldDB" id="A0A9P0HJ30"/>
<feature type="transmembrane region" description="Helical" evidence="12">
    <location>
        <begin position="243"/>
        <end position="263"/>
    </location>
</feature>
<keyword evidence="5 12" id="KW-1133">Transmembrane helix</keyword>
<dbReference type="Gene3D" id="1.10.287.70">
    <property type="match status" value="1"/>
</dbReference>
<evidence type="ECO:0000313" key="15">
    <source>
        <dbReference type="Proteomes" id="UP001152798"/>
    </source>
</evidence>
<keyword evidence="3" id="KW-1003">Cell membrane</keyword>
<accession>A0A9P0HJ30</accession>
<dbReference type="InterPro" id="IPR052192">
    <property type="entry name" value="Insect_Ionotropic_Sensory_Rcpt"/>
</dbReference>
<keyword evidence="7 12" id="KW-0472">Membrane</keyword>
<comment type="subcellular location">
    <subcellularLocation>
        <location evidence="1">Cell membrane</location>
        <topology evidence="1">Multi-pass membrane protein</topology>
    </subcellularLocation>
</comment>
<evidence type="ECO:0000256" key="1">
    <source>
        <dbReference type="ARBA" id="ARBA00004651"/>
    </source>
</evidence>